<accession>K7ZC34</accession>
<dbReference type="InterPro" id="IPR005665">
    <property type="entry name" value="SecF_bac"/>
</dbReference>
<dbReference type="GO" id="GO:0006605">
    <property type="term" value="P:protein targeting"/>
    <property type="evidence" value="ECO:0007669"/>
    <property type="project" value="UniProtKB-UniRule"/>
</dbReference>
<evidence type="ECO:0000256" key="4">
    <source>
        <dbReference type="ARBA" id="ARBA00022692"/>
    </source>
</evidence>
<keyword evidence="5 9" id="KW-0653">Protein transport</keyword>
<keyword evidence="12" id="KW-1185">Reference proteome</keyword>
<dbReference type="RefSeq" id="WP_015087754.1">
    <property type="nucleotide sequence ID" value="NC_019566.1"/>
</dbReference>
<dbReference type="KEGG" id="thal:A1OE_42"/>
<feature type="transmembrane region" description="Helical" evidence="9">
    <location>
        <begin position="20"/>
        <end position="46"/>
    </location>
</feature>
<dbReference type="PANTHER" id="PTHR30081">
    <property type="entry name" value="PROTEIN-EXPORT MEMBRANE PROTEIN SEC"/>
    <property type="match status" value="1"/>
</dbReference>
<keyword evidence="8 9" id="KW-0472">Membrane</keyword>
<dbReference type="PATRIC" id="fig|1193729.4.peg.32"/>
<evidence type="ECO:0000256" key="8">
    <source>
        <dbReference type="ARBA" id="ARBA00023136"/>
    </source>
</evidence>
<evidence type="ECO:0000313" key="12">
    <source>
        <dbReference type="Proteomes" id="UP000010077"/>
    </source>
</evidence>
<dbReference type="OrthoDB" id="9774769at2"/>
<comment type="subunit">
    <text evidence="9">Forms a complex with SecD. Part of the essential Sec protein translocation apparatus which comprises SecA, SecYEG and auxiliary proteins SecDF-YajC and YidC.</text>
</comment>
<comment type="function">
    <text evidence="9">Part of the Sec protein translocase complex. Interacts with the SecYEG preprotein conducting channel. SecDF uses the proton motive force (PMF) to complete protein translocation after the ATP-dependent function of SecA.</text>
</comment>
<evidence type="ECO:0000256" key="2">
    <source>
        <dbReference type="ARBA" id="ARBA00022448"/>
    </source>
</evidence>
<gene>
    <name evidence="9 11" type="primary">secF</name>
    <name evidence="11" type="ORF">A1OE_42</name>
</gene>
<sequence>MKLLHLVPPNSNIPFIKYHLITFLFSALMLIGSIFAIFSIGLSFGIDFKGGVVIEVQTNASTDIARLRSDLNKLGLGEVILQEFSEDSAILIRVGCQENDQNKQINIIKEIRQVIPSNIKFRRTEFVGPTVGKEMINAAVLAIVLALLSIMIYIWFCFEWQFGLCAILALIHDIILTIGLFSLIEHEFNTATVAALLAIAGSSVNDTVVIYDRVRENLQRYKNMLLTKLLELSINETLSRTTITSLTTLLALAGVYFFGGAGLTDFALAMIWGILVGTYSSIFIAVPLLLYTGVRDKRILTS</sequence>
<protein>
    <recommendedName>
        <fullName evidence="9">Protein-export membrane protein SecF</fullName>
    </recommendedName>
</protein>
<dbReference type="NCBIfam" id="TIGR00966">
    <property type="entry name" value="transloc_SecF"/>
    <property type="match status" value="1"/>
</dbReference>
<dbReference type="Pfam" id="PF07549">
    <property type="entry name" value="Sec_GG"/>
    <property type="match status" value="1"/>
</dbReference>
<dbReference type="EMBL" id="CP003539">
    <property type="protein sequence ID" value="AFX98256.1"/>
    <property type="molecule type" value="Genomic_DNA"/>
</dbReference>
<dbReference type="InterPro" id="IPR022646">
    <property type="entry name" value="SecD/SecF_CS"/>
</dbReference>
<dbReference type="SUPFAM" id="SSF82866">
    <property type="entry name" value="Multidrug efflux transporter AcrB transmembrane domain"/>
    <property type="match status" value="1"/>
</dbReference>
<dbReference type="HOGENOM" id="CLU_050012_1_1_5"/>
<dbReference type="STRING" id="1193729.A1OE_42"/>
<evidence type="ECO:0000256" key="3">
    <source>
        <dbReference type="ARBA" id="ARBA00022475"/>
    </source>
</evidence>
<keyword evidence="4 9" id="KW-0812">Transmembrane</keyword>
<comment type="subcellular location">
    <subcellularLocation>
        <location evidence="1 9">Cell membrane</location>
        <topology evidence="1 9">Multi-pass membrane protein</topology>
    </subcellularLocation>
</comment>
<evidence type="ECO:0000313" key="11">
    <source>
        <dbReference type="EMBL" id="AFX98256.1"/>
    </source>
</evidence>
<dbReference type="eggNOG" id="COG0341">
    <property type="taxonomic scope" value="Bacteria"/>
</dbReference>
<feature type="transmembrane region" description="Helical" evidence="9">
    <location>
        <begin position="190"/>
        <end position="211"/>
    </location>
</feature>
<dbReference type="InterPro" id="IPR022813">
    <property type="entry name" value="SecD/SecF_arch_bac"/>
</dbReference>
<dbReference type="NCBIfam" id="TIGR00916">
    <property type="entry name" value="2A0604s01"/>
    <property type="match status" value="1"/>
</dbReference>
<feature type="domain" description="Protein export membrane protein SecD/SecF C-terminal" evidence="10">
    <location>
        <begin position="111"/>
        <end position="292"/>
    </location>
</feature>
<dbReference type="PANTHER" id="PTHR30081:SF8">
    <property type="entry name" value="PROTEIN TRANSLOCASE SUBUNIT SECF"/>
    <property type="match status" value="1"/>
</dbReference>
<dbReference type="HAMAP" id="MF_01464_B">
    <property type="entry name" value="SecF_B"/>
    <property type="match status" value="1"/>
</dbReference>
<dbReference type="GO" id="GO:0043952">
    <property type="term" value="P:protein transport by the Sec complex"/>
    <property type="evidence" value="ECO:0007669"/>
    <property type="project" value="UniProtKB-UniRule"/>
</dbReference>
<comment type="similarity">
    <text evidence="9">Belongs to the SecD/SecF family. SecF subfamily.</text>
</comment>
<feature type="transmembrane region" description="Helical" evidence="9">
    <location>
        <begin position="269"/>
        <end position="291"/>
    </location>
</feature>
<name>K7ZC34_9PROT</name>
<reference evidence="11 12" key="1">
    <citation type="journal article" date="2012" name="Proc. Natl. Acad. Sci. U.S.A.">
        <title>Genome streamlining and chemical defense in a coral reef symbiosis.</title>
        <authorList>
            <person name="Kwan J.C."/>
            <person name="Donia M.S."/>
            <person name="Han A.W."/>
            <person name="Hirose E."/>
            <person name="Haygood M.G."/>
            <person name="Schmidt E.W."/>
        </authorList>
    </citation>
    <scope>NUCLEOTIDE SEQUENCE [LARGE SCALE GENOMIC DNA]</scope>
    <source>
        <strain evidence="11 12">L2</strain>
    </source>
</reference>
<dbReference type="AlphaFoldDB" id="K7ZC34"/>
<feature type="transmembrane region" description="Helical" evidence="9">
    <location>
        <begin position="163"/>
        <end position="184"/>
    </location>
</feature>
<dbReference type="GO" id="GO:0015450">
    <property type="term" value="F:protein-transporting ATPase activity"/>
    <property type="evidence" value="ECO:0007669"/>
    <property type="project" value="InterPro"/>
</dbReference>
<dbReference type="Pfam" id="PF02355">
    <property type="entry name" value="SecD_SecF_C"/>
    <property type="match status" value="1"/>
</dbReference>
<dbReference type="Proteomes" id="UP000010077">
    <property type="component" value="Chromosome"/>
</dbReference>
<dbReference type="InterPro" id="IPR022645">
    <property type="entry name" value="SecD/SecF_bac"/>
</dbReference>
<organism evidence="11 12">
    <name type="scientific">Candidatus Endolissoclinum faulkneri L2</name>
    <dbReference type="NCBI Taxonomy" id="1193729"/>
    <lineage>
        <taxon>Bacteria</taxon>
        <taxon>Pseudomonadati</taxon>
        <taxon>Pseudomonadota</taxon>
        <taxon>Alphaproteobacteria</taxon>
        <taxon>Rhodospirillales</taxon>
        <taxon>Rhodospirillaceae</taxon>
        <taxon>Candidatus Endolissoclinum</taxon>
    </lineage>
</organism>
<dbReference type="InterPro" id="IPR048634">
    <property type="entry name" value="SecD_SecF_C"/>
</dbReference>
<dbReference type="Gene3D" id="1.20.1640.10">
    <property type="entry name" value="Multidrug efflux transporter AcrB transmembrane domain"/>
    <property type="match status" value="1"/>
</dbReference>
<dbReference type="PRINTS" id="PR01755">
    <property type="entry name" value="SECFTRNLCASE"/>
</dbReference>
<evidence type="ECO:0000256" key="9">
    <source>
        <dbReference type="HAMAP-Rule" id="MF_01464"/>
    </source>
</evidence>
<evidence type="ECO:0000256" key="1">
    <source>
        <dbReference type="ARBA" id="ARBA00004651"/>
    </source>
</evidence>
<evidence type="ECO:0000259" key="10">
    <source>
        <dbReference type="Pfam" id="PF02355"/>
    </source>
</evidence>
<keyword evidence="2 9" id="KW-0813">Transport</keyword>
<feature type="transmembrane region" description="Helical" evidence="9">
    <location>
        <begin position="135"/>
        <end position="156"/>
    </location>
</feature>
<keyword evidence="6 9" id="KW-1133">Transmembrane helix</keyword>
<proteinExistence type="inferred from homology"/>
<dbReference type="GO" id="GO:0005886">
    <property type="term" value="C:plasma membrane"/>
    <property type="evidence" value="ECO:0007669"/>
    <property type="project" value="UniProtKB-SubCell"/>
</dbReference>
<dbReference type="GO" id="GO:0065002">
    <property type="term" value="P:intracellular protein transmembrane transport"/>
    <property type="evidence" value="ECO:0007669"/>
    <property type="project" value="UniProtKB-UniRule"/>
</dbReference>
<dbReference type="InterPro" id="IPR055344">
    <property type="entry name" value="SecD_SecF_C_bact"/>
</dbReference>
<evidence type="ECO:0000256" key="7">
    <source>
        <dbReference type="ARBA" id="ARBA00023010"/>
    </source>
</evidence>
<keyword evidence="3 9" id="KW-1003">Cell membrane</keyword>
<evidence type="ECO:0000256" key="5">
    <source>
        <dbReference type="ARBA" id="ARBA00022927"/>
    </source>
</evidence>
<keyword evidence="7 9" id="KW-0811">Translocation</keyword>
<feature type="transmembrane region" description="Helical" evidence="9">
    <location>
        <begin position="243"/>
        <end position="263"/>
    </location>
</feature>
<evidence type="ECO:0000256" key="6">
    <source>
        <dbReference type="ARBA" id="ARBA00022989"/>
    </source>
</evidence>